<keyword evidence="1" id="KW-0963">Cytoplasm</keyword>
<organism evidence="2 3">
    <name type="scientific">Uliginosibacterium flavum</name>
    <dbReference type="NCBI Taxonomy" id="1396831"/>
    <lineage>
        <taxon>Bacteria</taxon>
        <taxon>Pseudomonadati</taxon>
        <taxon>Pseudomonadota</taxon>
        <taxon>Betaproteobacteria</taxon>
        <taxon>Rhodocyclales</taxon>
        <taxon>Zoogloeaceae</taxon>
        <taxon>Uliginosibacterium</taxon>
    </lineage>
</organism>
<dbReference type="RefSeq" id="WP_354599701.1">
    <property type="nucleotide sequence ID" value="NZ_JBEWZI010000003.1"/>
</dbReference>
<comment type="pathway">
    <text evidence="1">Cofactor biosynthesis; ubiquinone biosynthesis.</text>
</comment>
<accession>A0ABV2TH32</accession>
<gene>
    <name evidence="1" type="primary">ubiK</name>
    <name evidence="2" type="ORF">ABXR19_03485</name>
</gene>
<protein>
    <recommendedName>
        <fullName evidence="1">Ubiquinone biosynthesis accessory factor UbiK</fullName>
    </recommendedName>
</protein>
<comment type="similarity">
    <text evidence="1">Belongs to the UbiK family.</text>
</comment>
<proteinExistence type="inferred from homology"/>
<evidence type="ECO:0000256" key="1">
    <source>
        <dbReference type="HAMAP-Rule" id="MF_02216"/>
    </source>
</evidence>
<keyword evidence="1" id="KW-0831">Ubiquinone biosynthesis</keyword>
<evidence type="ECO:0000313" key="2">
    <source>
        <dbReference type="EMBL" id="MET7013237.1"/>
    </source>
</evidence>
<dbReference type="PANTHER" id="PTHR38040">
    <property type="entry name" value="UBIQUINONE BIOSYNTHESIS ACCESSORY FACTOR UBIK"/>
    <property type="match status" value="1"/>
</dbReference>
<keyword evidence="3" id="KW-1185">Reference proteome</keyword>
<reference evidence="2 3" key="1">
    <citation type="submission" date="2024-07" db="EMBL/GenBank/DDBJ databases">
        <title>Uliginosibacterium flavum JJ3220;KACC:17644.</title>
        <authorList>
            <person name="Kim M.K."/>
        </authorList>
    </citation>
    <scope>NUCLEOTIDE SEQUENCE [LARGE SCALE GENOMIC DNA]</scope>
    <source>
        <strain evidence="2 3">KACC:17644</strain>
    </source>
</reference>
<dbReference type="HAMAP" id="MF_02216">
    <property type="entry name" value="UbiK"/>
    <property type="match status" value="1"/>
</dbReference>
<evidence type="ECO:0000313" key="3">
    <source>
        <dbReference type="Proteomes" id="UP001549691"/>
    </source>
</evidence>
<comment type="caution">
    <text evidence="2">The sequence shown here is derived from an EMBL/GenBank/DDBJ whole genome shotgun (WGS) entry which is preliminary data.</text>
</comment>
<comment type="subcellular location">
    <subcellularLocation>
        <location evidence="1">Cytoplasm</location>
    </subcellularLocation>
</comment>
<dbReference type="PANTHER" id="PTHR38040:SF1">
    <property type="entry name" value="UBIQUINONE BIOSYNTHESIS ACCESSORY FACTOR UBIK"/>
    <property type="match status" value="1"/>
</dbReference>
<sequence length="82" mass="9020">MIDPSKPAQLFEEMGNKFAEMMQSGPAKDFEKNAKAMLAAGFSRLDLVSREEFDVQKALLQSACEKLAALEKRLAELEAGKA</sequence>
<comment type="function">
    <text evidence="1">Required for efficient ubiquinone (coenzyme Q) biosynthesis. UbiK is probably an accessory factor of Ubi enzymes and facilitates ubiquinone biosynthesis by acting as an assembly factor, a targeting factor, or both.</text>
</comment>
<dbReference type="Proteomes" id="UP001549691">
    <property type="component" value="Unassembled WGS sequence"/>
</dbReference>
<name>A0ABV2TH32_9RHOO</name>
<dbReference type="InterPro" id="IPR007475">
    <property type="entry name" value="UbiK"/>
</dbReference>
<dbReference type="Pfam" id="PF04380">
    <property type="entry name" value="BMFP"/>
    <property type="match status" value="1"/>
</dbReference>
<dbReference type="EMBL" id="JBEWZI010000003">
    <property type="protein sequence ID" value="MET7013237.1"/>
    <property type="molecule type" value="Genomic_DNA"/>
</dbReference>